<dbReference type="GO" id="GO:0042391">
    <property type="term" value="P:regulation of membrane potential"/>
    <property type="evidence" value="ECO:0000318"/>
    <property type="project" value="GO_Central"/>
</dbReference>
<dbReference type="GO" id="GO:0004888">
    <property type="term" value="F:transmembrane signaling receptor activity"/>
    <property type="evidence" value="ECO:0007669"/>
    <property type="project" value="InterPro"/>
</dbReference>
<dbReference type="InterPro" id="IPR036734">
    <property type="entry name" value="Neur_chan_lig-bd_sf"/>
</dbReference>
<dbReference type="GO" id="GO:0005892">
    <property type="term" value="C:acetylcholine-gated channel complex"/>
    <property type="evidence" value="ECO:0000318"/>
    <property type="project" value="GO_Central"/>
</dbReference>
<name>A0A2A6D1U5_PRIPA</name>
<gene>
    <name evidence="1" type="primary">WBGene00110305</name>
</gene>
<dbReference type="GO" id="GO:0034220">
    <property type="term" value="P:monoatomic ion transmembrane transport"/>
    <property type="evidence" value="ECO:0000318"/>
    <property type="project" value="GO_Central"/>
</dbReference>
<dbReference type="OrthoDB" id="5975154at2759"/>
<dbReference type="SUPFAM" id="SSF63712">
    <property type="entry name" value="Nicotinic receptor ligand binding domain-like"/>
    <property type="match status" value="1"/>
</dbReference>
<dbReference type="Gene3D" id="1.20.58.390">
    <property type="entry name" value="Neurotransmitter-gated ion-channel transmembrane domain"/>
    <property type="match status" value="1"/>
</dbReference>
<accession>A0A2A6D1U5</accession>
<dbReference type="GO" id="GO:0022848">
    <property type="term" value="F:acetylcholine-gated monoatomic cation-selective channel activity"/>
    <property type="evidence" value="ECO:0000318"/>
    <property type="project" value="GO_Central"/>
</dbReference>
<evidence type="ECO:0000313" key="2">
    <source>
        <dbReference type="Proteomes" id="UP000005239"/>
    </source>
</evidence>
<dbReference type="Proteomes" id="UP000005239">
    <property type="component" value="Unassembled WGS sequence"/>
</dbReference>
<dbReference type="GO" id="GO:0098662">
    <property type="term" value="P:inorganic cation transmembrane transport"/>
    <property type="evidence" value="ECO:0000318"/>
    <property type="project" value="GO_Central"/>
</dbReference>
<protein>
    <submittedName>
        <fullName evidence="1">Transmembrane ion channel</fullName>
    </submittedName>
</protein>
<dbReference type="EnsemblMetazoa" id="PPA20751.1">
    <property type="protein sequence ID" value="PPA20751.1"/>
    <property type="gene ID" value="WBGene00110305"/>
</dbReference>
<dbReference type="InterPro" id="IPR006201">
    <property type="entry name" value="Neur_channel"/>
</dbReference>
<dbReference type="AlphaFoldDB" id="A0A2A6D1U5"/>
<dbReference type="GO" id="GO:0045202">
    <property type="term" value="C:synapse"/>
    <property type="evidence" value="ECO:0000318"/>
    <property type="project" value="GO_Central"/>
</dbReference>
<dbReference type="GO" id="GO:0007268">
    <property type="term" value="P:chemical synaptic transmission"/>
    <property type="evidence" value="ECO:0000318"/>
    <property type="project" value="GO_Central"/>
</dbReference>
<dbReference type="InterPro" id="IPR006202">
    <property type="entry name" value="Neur_chan_lig-bd"/>
</dbReference>
<proteinExistence type="predicted"/>
<dbReference type="PANTHER" id="PTHR18945">
    <property type="entry name" value="NEUROTRANSMITTER GATED ION CHANNEL"/>
    <property type="match status" value="1"/>
</dbReference>
<sequence length="491" mass="55632">MTALTVLVVVVASVAATAYDPDCNREADAMQGQQNSLSVYPPSIAAGETLEVDVHKVAIRQMWMSEAFQEMYINGYVDLSWKDRRLRWNHSDWKTDALNIKNFGRLWVPDLNSDKYQTSAQTVDYINYEHLKTTMTGNVTARLEYRVQARCEIDYADYPNASLNTNYAPQSLSSFCIVSRHLKRIFEIERDGNSFCTLKFSRRLDRKHCCFNLRSSLYRRYIKYFILPGKNGISSLDVALIRASWHIDNSWVRKVAADDDFKAEELEMCVTARGKSSTLSIELTIPLIISAPLVLLAPFFGTFQKQIHVKMFSILLQFLCFQFLASKTPQAGFGESVPRIYLFYAFTLCMSVVSLIITVIISAAARVVRKVPPAHRFTLLASVMNANVCCGMETKPVIDGTSSKDASSDWLQIHVALNDLSSLVIVVAYISVSISTTSTDFFILFKSIIATFKHFICYDLPRILCFCSITLIMRIMNMLEFGKLIPLKFTS</sequence>
<reference evidence="2" key="1">
    <citation type="journal article" date="2008" name="Nat. Genet.">
        <title>The Pristionchus pacificus genome provides a unique perspective on nematode lifestyle and parasitism.</title>
        <authorList>
            <person name="Dieterich C."/>
            <person name="Clifton S.W."/>
            <person name="Schuster L.N."/>
            <person name="Chinwalla A."/>
            <person name="Delehaunty K."/>
            <person name="Dinkelacker I."/>
            <person name="Fulton L."/>
            <person name="Fulton R."/>
            <person name="Godfrey J."/>
            <person name="Minx P."/>
            <person name="Mitreva M."/>
            <person name="Roeseler W."/>
            <person name="Tian H."/>
            <person name="Witte H."/>
            <person name="Yang S.P."/>
            <person name="Wilson R.K."/>
            <person name="Sommer R.J."/>
        </authorList>
    </citation>
    <scope>NUCLEOTIDE SEQUENCE [LARGE SCALE GENOMIC DNA]</scope>
    <source>
        <strain evidence="2">PS312</strain>
    </source>
</reference>
<dbReference type="InterPro" id="IPR038050">
    <property type="entry name" value="Neuro_actylchol_rec"/>
</dbReference>
<dbReference type="Pfam" id="PF02931">
    <property type="entry name" value="Neur_chan_LBD"/>
    <property type="match status" value="1"/>
</dbReference>
<reference evidence="1" key="2">
    <citation type="submission" date="2022-06" db="UniProtKB">
        <authorList>
            <consortium name="EnsemblMetazoa"/>
        </authorList>
    </citation>
    <scope>IDENTIFICATION</scope>
    <source>
        <strain evidence="1">PS312</strain>
    </source>
</reference>
<accession>A0A8R1YG95</accession>
<dbReference type="Gene3D" id="2.70.170.10">
    <property type="entry name" value="Neurotransmitter-gated ion-channel ligand-binding domain"/>
    <property type="match status" value="1"/>
</dbReference>
<dbReference type="GO" id="GO:0098794">
    <property type="term" value="C:postsynapse"/>
    <property type="evidence" value="ECO:0007669"/>
    <property type="project" value="GOC"/>
</dbReference>
<dbReference type="GO" id="GO:0043005">
    <property type="term" value="C:neuron projection"/>
    <property type="evidence" value="ECO:0000318"/>
    <property type="project" value="GO_Central"/>
</dbReference>
<evidence type="ECO:0000313" key="1">
    <source>
        <dbReference type="EnsemblMetazoa" id="PPA20751.1"/>
    </source>
</evidence>
<dbReference type="GO" id="GO:0005886">
    <property type="term" value="C:plasma membrane"/>
    <property type="evidence" value="ECO:0000318"/>
    <property type="project" value="GO_Central"/>
</dbReference>
<keyword evidence="2" id="KW-1185">Reference proteome</keyword>
<dbReference type="FunFam" id="2.70.170.10:FF:000056">
    <property type="entry name" value="Ligand-Gated ion Channel"/>
    <property type="match status" value="1"/>
</dbReference>
<organism evidence="1 2">
    <name type="scientific">Pristionchus pacificus</name>
    <name type="common">Parasitic nematode worm</name>
    <dbReference type="NCBI Taxonomy" id="54126"/>
    <lineage>
        <taxon>Eukaryota</taxon>
        <taxon>Metazoa</taxon>
        <taxon>Ecdysozoa</taxon>
        <taxon>Nematoda</taxon>
        <taxon>Chromadorea</taxon>
        <taxon>Rhabditida</taxon>
        <taxon>Rhabditina</taxon>
        <taxon>Diplogasteromorpha</taxon>
        <taxon>Diplogasteroidea</taxon>
        <taxon>Neodiplogasteridae</taxon>
        <taxon>Pristionchus</taxon>
    </lineage>
</organism>